<dbReference type="EMBL" id="MK524501">
    <property type="protein sequence ID" value="QBP33361.1"/>
    <property type="molecule type" value="Genomic_DNA"/>
</dbReference>
<evidence type="ECO:0000256" key="1">
    <source>
        <dbReference type="SAM" id="MobiDB-lite"/>
    </source>
</evidence>
<reference evidence="2 3" key="1">
    <citation type="submission" date="2019-02" db="EMBL/GenBank/DDBJ databases">
        <authorList>
            <person name="Rowley M."/>
            <person name="Stucki C."/>
            <person name="Ghiringhelli B."/>
            <person name="Naegele L."/>
            <person name="Emmons C.B."/>
            <person name="Slowan-Pomeroy T."/>
            <person name="Briggs L.A."/>
            <person name="Garlena R.A."/>
            <person name="Russell D.A."/>
            <person name="Pope W.H."/>
            <person name="Molloy S.D."/>
            <person name="Jacobs-Sera D."/>
            <person name="Hatfull G.F."/>
        </authorList>
    </citation>
    <scope>NUCLEOTIDE SEQUENCE [LARGE SCALE GENOMIC DNA]</scope>
</reference>
<feature type="region of interest" description="Disordered" evidence="1">
    <location>
        <begin position="1"/>
        <end position="37"/>
    </location>
</feature>
<evidence type="ECO:0000313" key="3">
    <source>
        <dbReference type="Proteomes" id="UP000295568"/>
    </source>
</evidence>
<sequence length="37" mass="4052">MTVNLIKPPSLSKNTAGQHFVGSREINRQFVANNPKG</sequence>
<dbReference type="GeneID" id="55012102"/>
<name>A0A482JHV9_9CAUD</name>
<evidence type="ECO:0000313" key="2">
    <source>
        <dbReference type="EMBL" id="QBP33361.1"/>
    </source>
</evidence>
<dbReference type="KEGG" id="vg:55012102"/>
<accession>A0A482JHV9</accession>
<dbReference type="RefSeq" id="YP_009820661.1">
    <property type="nucleotide sequence ID" value="NC_048169.1"/>
</dbReference>
<organism evidence="2 3">
    <name type="scientific">Gordonia phage BrutonGaster</name>
    <dbReference type="NCBI Taxonomy" id="2530116"/>
    <lineage>
        <taxon>Viruses</taxon>
        <taxon>Duplodnaviria</taxon>
        <taxon>Heunggongvirae</taxon>
        <taxon>Uroviricota</taxon>
        <taxon>Caudoviricetes</taxon>
        <taxon>Oneupvirus</taxon>
        <taxon>Oneupvirus brutongaster</taxon>
    </lineage>
</organism>
<protein>
    <submittedName>
        <fullName evidence="2">Uncharacterized protein</fullName>
    </submittedName>
</protein>
<keyword evidence="3" id="KW-1185">Reference proteome</keyword>
<gene>
    <name evidence="2" type="primary">147</name>
    <name evidence="2" type="ORF">SEA_BRUTONGASTER_147</name>
</gene>
<proteinExistence type="predicted"/>
<dbReference type="Proteomes" id="UP000295568">
    <property type="component" value="Segment"/>
</dbReference>